<gene>
    <name evidence="2" type="ORF">QYM36_015798</name>
</gene>
<comment type="caution">
    <text evidence="2">The sequence shown here is derived from an EMBL/GenBank/DDBJ whole genome shotgun (WGS) entry which is preliminary data.</text>
</comment>
<evidence type="ECO:0000313" key="2">
    <source>
        <dbReference type="EMBL" id="KAK2705526.1"/>
    </source>
</evidence>
<proteinExistence type="predicted"/>
<protein>
    <recommendedName>
        <fullName evidence="1">Reverse transcriptase domain-containing protein</fullName>
    </recommendedName>
</protein>
<reference evidence="2" key="1">
    <citation type="submission" date="2023-07" db="EMBL/GenBank/DDBJ databases">
        <title>Chromosome-level genome assembly of Artemia franciscana.</title>
        <authorList>
            <person name="Jo E."/>
        </authorList>
    </citation>
    <scope>NUCLEOTIDE SEQUENCE</scope>
    <source>
        <tissue evidence="2">Whole body</tissue>
    </source>
</reference>
<name>A0AA88HH60_ARTSF</name>
<organism evidence="2 3">
    <name type="scientific">Artemia franciscana</name>
    <name type="common">Brine shrimp</name>
    <name type="synonym">Artemia sanfranciscana</name>
    <dbReference type="NCBI Taxonomy" id="6661"/>
    <lineage>
        <taxon>Eukaryota</taxon>
        <taxon>Metazoa</taxon>
        <taxon>Ecdysozoa</taxon>
        <taxon>Arthropoda</taxon>
        <taxon>Crustacea</taxon>
        <taxon>Branchiopoda</taxon>
        <taxon>Anostraca</taxon>
        <taxon>Artemiidae</taxon>
        <taxon>Artemia</taxon>
    </lineage>
</organism>
<dbReference type="PANTHER" id="PTHR47027">
    <property type="entry name" value="REVERSE TRANSCRIPTASE DOMAIN-CONTAINING PROTEIN"/>
    <property type="match status" value="1"/>
</dbReference>
<dbReference type="Proteomes" id="UP001187531">
    <property type="component" value="Unassembled WGS sequence"/>
</dbReference>
<feature type="domain" description="Reverse transcriptase" evidence="1">
    <location>
        <begin position="14"/>
        <end position="103"/>
    </location>
</feature>
<dbReference type="InterPro" id="IPR000477">
    <property type="entry name" value="RT_dom"/>
</dbReference>
<sequence length="117" mass="13452">MPGRFTVEKIFTMRQLVEKTREFEQKAYVTFVDIQAAFDFVNQQSLWLILKTTGLPAKYCNLFERLHEGTESCVQVNGRRSSYFEINIGVRQGCAAAPELFNCAELKDSIEKAKYIS</sequence>
<dbReference type="EMBL" id="JAVRJZ010000020">
    <property type="protein sequence ID" value="KAK2705526.1"/>
    <property type="molecule type" value="Genomic_DNA"/>
</dbReference>
<evidence type="ECO:0000259" key="1">
    <source>
        <dbReference type="Pfam" id="PF00078"/>
    </source>
</evidence>
<keyword evidence="3" id="KW-1185">Reference proteome</keyword>
<dbReference type="PANTHER" id="PTHR47027:SF24">
    <property type="entry name" value="RIBONUCLEASE H"/>
    <property type="match status" value="1"/>
</dbReference>
<evidence type="ECO:0000313" key="3">
    <source>
        <dbReference type="Proteomes" id="UP001187531"/>
    </source>
</evidence>
<dbReference type="Pfam" id="PF00078">
    <property type="entry name" value="RVT_1"/>
    <property type="match status" value="1"/>
</dbReference>
<dbReference type="AlphaFoldDB" id="A0AA88HH60"/>
<accession>A0AA88HH60</accession>